<dbReference type="Gene3D" id="2.60.40.10">
    <property type="entry name" value="Immunoglobulins"/>
    <property type="match status" value="1"/>
</dbReference>
<feature type="signal peptide" evidence="3">
    <location>
        <begin position="1"/>
        <end position="21"/>
    </location>
</feature>
<accession>A0A157K252</accession>
<evidence type="ECO:0000313" key="6">
    <source>
        <dbReference type="Proteomes" id="UP000076008"/>
    </source>
</evidence>
<dbReference type="EMBL" id="FJXR01000046">
    <property type="protein sequence ID" value="CZW39833.1"/>
    <property type="molecule type" value="Genomic_DNA"/>
</dbReference>
<keyword evidence="2" id="KW-0143">Chaperone</keyword>
<feature type="domain" description="EcpB C-terminal" evidence="4">
    <location>
        <begin position="151"/>
        <end position="224"/>
    </location>
</feature>
<gene>
    <name evidence="5" type="primary">matC_2</name>
    <name evidence="5" type="ORF">SAMEA2273318_04701</name>
</gene>
<evidence type="ECO:0000256" key="1">
    <source>
        <dbReference type="ARBA" id="ARBA00022729"/>
    </source>
</evidence>
<dbReference type="InterPro" id="IPR013783">
    <property type="entry name" value="Ig-like_fold"/>
</dbReference>
<evidence type="ECO:0000256" key="3">
    <source>
        <dbReference type="SAM" id="SignalP"/>
    </source>
</evidence>
<evidence type="ECO:0000256" key="2">
    <source>
        <dbReference type="ARBA" id="ARBA00023186"/>
    </source>
</evidence>
<dbReference type="Proteomes" id="UP000076008">
    <property type="component" value="Unassembled WGS sequence"/>
</dbReference>
<reference evidence="5 6" key="1">
    <citation type="submission" date="2016-03" db="EMBL/GenBank/DDBJ databases">
        <authorList>
            <consortium name="Pathogen Informatics"/>
        </authorList>
    </citation>
    <scope>NUCLEOTIDE SEQUENCE [LARGE SCALE GENOMIC DNA]</scope>
    <source>
        <strain evidence="6">e1252</strain>
    </source>
</reference>
<sequence length="225" mass="24847">MKLKPLLISLILMSVTSPSQAINVGEVTSIMGPEASSLAKEIINTTNTARYVSVNVERLSSPMAGGVIIPMEARPELLSTPASLILPGNAKENFRFFYNGPRDDKERYYRLSWTDEPVTEFDASKKKKQGEATTSAIIGTILVVAPREEKFDYHRSNDTVTNTGNASFRVISYGPCRDKAKDAGQGCREGYYVMPGVSVKIKYTDLTSKKTRIGIWHGEQYINVG</sequence>
<evidence type="ECO:0000313" key="5">
    <source>
        <dbReference type="EMBL" id="CZW39833.1"/>
    </source>
</evidence>
<name>A0A157K252_ENTCL</name>
<dbReference type="Pfam" id="PF18649">
    <property type="entry name" value="EcpB_C"/>
    <property type="match status" value="1"/>
</dbReference>
<dbReference type="InterPro" id="IPR040695">
    <property type="entry name" value="EcpB_C"/>
</dbReference>
<proteinExistence type="predicted"/>
<dbReference type="RefSeq" id="WP_063145665.1">
    <property type="nucleotide sequence ID" value="NZ_FJXR01000046.1"/>
</dbReference>
<evidence type="ECO:0000259" key="4">
    <source>
        <dbReference type="Pfam" id="PF18649"/>
    </source>
</evidence>
<dbReference type="AlphaFoldDB" id="A0A157K252"/>
<feature type="chain" id="PRO_5009816441" evidence="3">
    <location>
        <begin position="22"/>
        <end position="225"/>
    </location>
</feature>
<keyword evidence="1 3" id="KW-0732">Signal</keyword>
<organism evidence="5 6">
    <name type="scientific">Enterobacter cloacae</name>
    <dbReference type="NCBI Taxonomy" id="550"/>
    <lineage>
        <taxon>Bacteria</taxon>
        <taxon>Pseudomonadati</taxon>
        <taxon>Pseudomonadota</taxon>
        <taxon>Gammaproteobacteria</taxon>
        <taxon>Enterobacterales</taxon>
        <taxon>Enterobacteriaceae</taxon>
        <taxon>Enterobacter</taxon>
        <taxon>Enterobacter cloacae complex</taxon>
    </lineage>
</organism>
<protein>
    <submittedName>
        <fullName evidence="5">Putative fimbrial protein</fullName>
    </submittedName>
</protein>